<reference evidence="5 7" key="2">
    <citation type="submission" date="2019-06" db="EMBL/GenBank/DDBJ databases">
        <title>Whole genome shotgun sequence of Corynebacterium flavescens NBRC 14136.</title>
        <authorList>
            <person name="Hosoyama A."/>
            <person name="Uohara A."/>
            <person name="Ohji S."/>
            <person name="Ichikawa N."/>
        </authorList>
    </citation>
    <scope>NUCLEOTIDE SEQUENCE [LARGE SCALE GENOMIC DNA]</scope>
    <source>
        <strain evidence="5 7">NBRC 14136</strain>
    </source>
</reference>
<protein>
    <recommendedName>
        <fullName evidence="3">D-isomer specific 2-hydroxyacid dehydrogenase NAD-binding domain-containing protein</fullName>
    </recommendedName>
</protein>
<feature type="domain" description="D-isomer specific 2-hydroxyacid dehydrogenase NAD-binding" evidence="3">
    <location>
        <begin position="105"/>
        <end position="272"/>
    </location>
</feature>
<dbReference type="InterPro" id="IPR036291">
    <property type="entry name" value="NAD(P)-bd_dom_sf"/>
</dbReference>
<dbReference type="GeneID" id="82880884"/>
<dbReference type="GO" id="GO:0051287">
    <property type="term" value="F:NAD binding"/>
    <property type="evidence" value="ECO:0007669"/>
    <property type="project" value="InterPro"/>
</dbReference>
<dbReference type="CDD" id="cd12159">
    <property type="entry name" value="2-Hacid_dh_2"/>
    <property type="match status" value="1"/>
</dbReference>
<dbReference type="EMBL" id="CP009246">
    <property type="protein sequence ID" value="APT87353.1"/>
    <property type="molecule type" value="Genomic_DNA"/>
</dbReference>
<dbReference type="Proteomes" id="UP000185479">
    <property type="component" value="Chromosome"/>
</dbReference>
<dbReference type="OrthoDB" id="4324715at2"/>
<evidence type="ECO:0000313" key="5">
    <source>
        <dbReference type="EMBL" id="GEB98463.1"/>
    </source>
</evidence>
<dbReference type="AlphaFoldDB" id="A0A1L7CND4"/>
<evidence type="ECO:0000313" key="6">
    <source>
        <dbReference type="Proteomes" id="UP000185479"/>
    </source>
</evidence>
<evidence type="ECO:0000256" key="2">
    <source>
        <dbReference type="ARBA" id="ARBA00023027"/>
    </source>
</evidence>
<evidence type="ECO:0000313" key="4">
    <source>
        <dbReference type="EMBL" id="APT87353.1"/>
    </source>
</evidence>
<sequence length="309" mass="33014">MKFYMGPEQWPETIAGIEAQGHSLVPNLEEAQCYVNTAPDPADVPELPESIEWVQHCFTGVEKLVRAGLIREVGIPWCNAAGAFAKPVAESALGLMLSAAHHHKAFALAGTWRVAEELDRTQAWLSSPRTPTEVVILGAGGIAAELIRLLEPFGVRVTAVNRSGRPVEGAAETLRMSDAESVWERADFLVSILPLTTETRGIIGADRFKAMKSTAIFINVGRGATVVTDDLVTALSTGEIAGAGLEVVDPEPLPDGHPLFSAPNCTMTPHMAASAHVAMAYIGKIFNANAAAYLHNEPMPTRVDPSKGY</sequence>
<dbReference type="Proteomes" id="UP000315353">
    <property type="component" value="Unassembled WGS sequence"/>
</dbReference>
<reference evidence="4 6" key="1">
    <citation type="submission" date="2014-08" db="EMBL/GenBank/DDBJ databases">
        <title>Complete genome sequence of Corynebacterium flavescens OJ8(T)(=DSM 20296(T)), isolated from cheese.</title>
        <authorList>
            <person name="Ruckert C."/>
            <person name="Albersmeier A."/>
            <person name="Winkler A."/>
            <person name="Kalinowski J."/>
        </authorList>
    </citation>
    <scope>NUCLEOTIDE SEQUENCE [LARGE SCALE GENOMIC DNA]</scope>
    <source>
        <strain evidence="4 6">OJ8</strain>
    </source>
</reference>
<dbReference type="Pfam" id="PF02826">
    <property type="entry name" value="2-Hacid_dh_C"/>
    <property type="match status" value="1"/>
</dbReference>
<evidence type="ECO:0000256" key="1">
    <source>
        <dbReference type="ARBA" id="ARBA00023002"/>
    </source>
</evidence>
<name>A0A1L7CND4_CORFL</name>
<keyword evidence="1" id="KW-0560">Oxidoreductase</keyword>
<dbReference type="EMBL" id="BJNB01000035">
    <property type="protein sequence ID" value="GEB98463.1"/>
    <property type="molecule type" value="Genomic_DNA"/>
</dbReference>
<dbReference type="SUPFAM" id="SSF51735">
    <property type="entry name" value="NAD(P)-binding Rossmann-fold domains"/>
    <property type="match status" value="1"/>
</dbReference>
<proteinExistence type="predicted"/>
<dbReference type="PANTHER" id="PTHR43333">
    <property type="entry name" value="2-HACID_DH_C DOMAIN-CONTAINING PROTEIN"/>
    <property type="match status" value="1"/>
</dbReference>
<dbReference type="GO" id="GO:0016491">
    <property type="term" value="F:oxidoreductase activity"/>
    <property type="evidence" value="ECO:0007669"/>
    <property type="project" value="UniProtKB-KW"/>
</dbReference>
<gene>
    <name evidence="5" type="ORF">CFL01nite_19580</name>
    <name evidence="4" type="ORF">CFLV_09240</name>
</gene>
<dbReference type="PANTHER" id="PTHR43333:SF1">
    <property type="entry name" value="D-ISOMER SPECIFIC 2-HYDROXYACID DEHYDROGENASE NAD-BINDING DOMAIN-CONTAINING PROTEIN"/>
    <property type="match status" value="1"/>
</dbReference>
<dbReference type="SUPFAM" id="SSF52283">
    <property type="entry name" value="Formate/glycerate dehydrogenase catalytic domain-like"/>
    <property type="match status" value="1"/>
</dbReference>
<accession>A0A1L7CND4</accession>
<keyword evidence="6" id="KW-1185">Reference proteome</keyword>
<dbReference type="STRING" id="28028.CFLV_09240"/>
<evidence type="ECO:0000313" key="7">
    <source>
        <dbReference type="Proteomes" id="UP000315353"/>
    </source>
</evidence>
<dbReference type="InterPro" id="IPR006140">
    <property type="entry name" value="D-isomer_DH_NAD-bd"/>
</dbReference>
<dbReference type="RefSeq" id="WP_075730273.1">
    <property type="nucleotide sequence ID" value="NZ_BJNB01000035.1"/>
</dbReference>
<evidence type="ECO:0000259" key="3">
    <source>
        <dbReference type="Pfam" id="PF02826"/>
    </source>
</evidence>
<dbReference type="Gene3D" id="3.40.50.720">
    <property type="entry name" value="NAD(P)-binding Rossmann-like Domain"/>
    <property type="match status" value="2"/>
</dbReference>
<organism evidence="4 6">
    <name type="scientific">Corynebacterium flavescens</name>
    <dbReference type="NCBI Taxonomy" id="28028"/>
    <lineage>
        <taxon>Bacteria</taxon>
        <taxon>Bacillati</taxon>
        <taxon>Actinomycetota</taxon>
        <taxon>Actinomycetes</taxon>
        <taxon>Mycobacteriales</taxon>
        <taxon>Corynebacteriaceae</taxon>
        <taxon>Corynebacterium</taxon>
    </lineage>
</organism>
<dbReference type="KEGG" id="cfc:CFLV_09240"/>
<keyword evidence="2" id="KW-0520">NAD</keyword>